<accession>A0A532UY55</accession>
<keyword evidence="4" id="KW-0479">Metal-binding</keyword>
<comment type="catalytic activity">
    <reaction evidence="9">
        <text>S-methyl-5'-thioadenosine + phosphate = 5-(methylsulfanyl)-alpha-D-ribose 1-phosphate + adenine</text>
        <dbReference type="Rhea" id="RHEA:11852"/>
        <dbReference type="ChEBI" id="CHEBI:16708"/>
        <dbReference type="ChEBI" id="CHEBI:17509"/>
        <dbReference type="ChEBI" id="CHEBI:43474"/>
        <dbReference type="ChEBI" id="CHEBI:58533"/>
        <dbReference type="EC" id="2.4.2.28"/>
    </reaction>
    <physiologicalReaction direction="left-to-right" evidence="9">
        <dbReference type="Rhea" id="RHEA:11853"/>
    </physiologicalReaction>
</comment>
<dbReference type="Gene3D" id="3.60.140.10">
    <property type="entry name" value="CNF1/YfiH-like putative cysteine hydrolases"/>
    <property type="match status" value="1"/>
</dbReference>
<sequence length="241" mass="26792">MITADYFSETEYRRYYDLCPKNIIPVLSLRAFSERRSRAHDEALGWRLATVLRIPKTFVIMAEQVHGNKVAPAGERNYVYGVDGVMTDAPEVMLTIRVADCLPIYLWDKKGKYIALLHAGWRGSVGNIAGEGVKSLSETYNVLPAQIGALLGPCVCQSCYQVGSEVADKFDPACVDTHSDGRHYLDIREANYRQLLGAGLEEESIFSDPSCTSCQPDIFFSYRRDGSDTGRMTAMIGINKA</sequence>
<keyword evidence="3" id="KW-0808">Transferase</keyword>
<comment type="caution">
    <text evidence="11">The sequence shown here is derived from an EMBL/GenBank/DDBJ whole genome shotgun (WGS) entry which is preliminary data.</text>
</comment>
<evidence type="ECO:0000256" key="2">
    <source>
        <dbReference type="ARBA" id="ARBA00007353"/>
    </source>
</evidence>
<gene>
    <name evidence="11" type="ORF">CEE37_11215</name>
</gene>
<dbReference type="GO" id="GO:0017061">
    <property type="term" value="F:S-methyl-5-thioadenosine phosphorylase activity"/>
    <property type="evidence" value="ECO:0007669"/>
    <property type="project" value="UniProtKB-EC"/>
</dbReference>
<evidence type="ECO:0000256" key="7">
    <source>
        <dbReference type="ARBA" id="ARBA00047989"/>
    </source>
</evidence>
<dbReference type="EMBL" id="NJBN01000007">
    <property type="protein sequence ID" value="TKJ39839.1"/>
    <property type="molecule type" value="Genomic_DNA"/>
</dbReference>
<evidence type="ECO:0000256" key="5">
    <source>
        <dbReference type="ARBA" id="ARBA00022801"/>
    </source>
</evidence>
<evidence type="ECO:0000313" key="11">
    <source>
        <dbReference type="EMBL" id="TKJ39839.1"/>
    </source>
</evidence>
<evidence type="ECO:0000256" key="6">
    <source>
        <dbReference type="ARBA" id="ARBA00022833"/>
    </source>
</evidence>
<comment type="catalytic activity">
    <reaction evidence="8">
        <text>adenosine + phosphate = alpha-D-ribose 1-phosphate + adenine</text>
        <dbReference type="Rhea" id="RHEA:27642"/>
        <dbReference type="ChEBI" id="CHEBI:16335"/>
        <dbReference type="ChEBI" id="CHEBI:16708"/>
        <dbReference type="ChEBI" id="CHEBI:43474"/>
        <dbReference type="ChEBI" id="CHEBI:57720"/>
        <dbReference type="EC" id="2.4.2.1"/>
    </reaction>
    <physiologicalReaction direction="left-to-right" evidence="8">
        <dbReference type="Rhea" id="RHEA:27643"/>
    </physiologicalReaction>
</comment>
<dbReference type="PANTHER" id="PTHR30616">
    <property type="entry name" value="UNCHARACTERIZED PROTEIN YFIH"/>
    <property type="match status" value="1"/>
</dbReference>
<dbReference type="InterPro" id="IPR038371">
    <property type="entry name" value="Cu_polyphenol_OxRdtase_sf"/>
</dbReference>
<dbReference type="InterPro" id="IPR003730">
    <property type="entry name" value="Cu_polyphenol_OxRdtase"/>
</dbReference>
<dbReference type="GO" id="GO:0016787">
    <property type="term" value="F:hydrolase activity"/>
    <property type="evidence" value="ECO:0007669"/>
    <property type="project" value="UniProtKB-KW"/>
</dbReference>
<evidence type="ECO:0000256" key="9">
    <source>
        <dbReference type="ARBA" id="ARBA00049893"/>
    </source>
</evidence>
<dbReference type="AlphaFoldDB" id="A0A532UY55"/>
<name>A0A532UY55_UNCL8</name>
<comment type="similarity">
    <text evidence="2 10">Belongs to the purine nucleoside phosphorylase YfiH/LACC1 family.</text>
</comment>
<proteinExistence type="inferred from homology"/>
<comment type="catalytic activity">
    <reaction evidence="1">
        <text>inosine + phosphate = alpha-D-ribose 1-phosphate + hypoxanthine</text>
        <dbReference type="Rhea" id="RHEA:27646"/>
        <dbReference type="ChEBI" id="CHEBI:17368"/>
        <dbReference type="ChEBI" id="CHEBI:17596"/>
        <dbReference type="ChEBI" id="CHEBI:43474"/>
        <dbReference type="ChEBI" id="CHEBI:57720"/>
        <dbReference type="EC" id="2.4.2.1"/>
    </reaction>
    <physiologicalReaction direction="left-to-right" evidence="1">
        <dbReference type="Rhea" id="RHEA:27647"/>
    </physiologicalReaction>
</comment>
<evidence type="ECO:0000256" key="8">
    <source>
        <dbReference type="ARBA" id="ARBA00048968"/>
    </source>
</evidence>
<protein>
    <recommendedName>
        <fullName evidence="10">Purine nucleoside phosphorylase</fullName>
    </recommendedName>
</protein>
<dbReference type="PANTHER" id="PTHR30616:SF2">
    <property type="entry name" value="PURINE NUCLEOSIDE PHOSPHORYLASE LACC1"/>
    <property type="match status" value="1"/>
</dbReference>
<evidence type="ECO:0000256" key="1">
    <source>
        <dbReference type="ARBA" id="ARBA00000553"/>
    </source>
</evidence>
<dbReference type="SUPFAM" id="SSF64438">
    <property type="entry name" value="CNF1/YfiH-like putative cysteine hydrolases"/>
    <property type="match status" value="1"/>
</dbReference>
<dbReference type="CDD" id="cd16833">
    <property type="entry name" value="YfiH"/>
    <property type="match status" value="1"/>
</dbReference>
<keyword evidence="5" id="KW-0378">Hydrolase</keyword>
<reference evidence="11 12" key="1">
    <citation type="submission" date="2017-06" db="EMBL/GenBank/DDBJ databases">
        <title>Novel microbial phyla capable of carbon fixation and sulfur reduction in deep-sea sediments.</title>
        <authorList>
            <person name="Huang J."/>
            <person name="Baker B."/>
            <person name="Wang Y."/>
        </authorList>
    </citation>
    <scope>NUCLEOTIDE SEQUENCE [LARGE SCALE GENOMIC DNA]</scope>
    <source>
        <strain evidence="11">B3_LCP</strain>
    </source>
</reference>
<dbReference type="Pfam" id="PF02578">
    <property type="entry name" value="Cu-oxidase_4"/>
    <property type="match status" value="1"/>
</dbReference>
<dbReference type="InterPro" id="IPR011324">
    <property type="entry name" value="Cytotoxic_necrot_fac-like_cat"/>
</dbReference>
<dbReference type="Proteomes" id="UP000319619">
    <property type="component" value="Unassembled WGS sequence"/>
</dbReference>
<evidence type="ECO:0000313" key="12">
    <source>
        <dbReference type="Proteomes" id="UP000319619"/>
    </source>
</evidence>
<organism evidence="11 12">
    <name type="scientific">candidate division LCP-89 bacterium B3_LCP</name>
    <dbReference type="NCBI Taxonomy" id="2012998"/>
    <lineage>
        <taxon>Bacteria</taxon>
        <taxon>Pseudomonadati</taxon>
        <taxon>Bacteria division LCP-89</taxon>
    </lineage>
</organism>
<keyword evidence="6" id="KW-0862">Zinc</keyword>
<evidence type="ECO:0000256" key="10">
    <source>
        <dbReference type="RuleBase" id="RU361274"/>
    </source>
</evidence>
<evidence type="ECO:0000256" key="4">
    <source>
        <dbReference type="ARBA" id="ARBA00022723"/>
    </source>
</evidence>
<evidence type="ECO:0000256" key="3">
    <source>
        <dbReference type="ARBA" id="ARBA00022679"/>
    </source>
</evidence>
<dbReference type="NCBIfam" id="TIGR00726">
    <property type="entry name" value="peptidoglycan editing factor PgeF"/>
    <property type="match status" value="1"/>
</dbReference>
<dbReference type="GO" id="GO:0005507">
    <property type="term" value="F:copper ion binding"/>
    <property type="evidence" value="ECO:0007669"/>
    <property type="project" value="TreeGrafter"/>
</dbReference>
<comment type="catalytic activity">
    <reaction evidence="7">
        <text>adenosine + H2O + H(+) = inosine + NH4(+)</text>
        <dbReference type="Rhea" id="RHEA:24408"/>
        <dbReference type="ChEBI" id="CHEBI:15377"/>
        <dbReference type="ChEBI" id="CHEBI:15378"/>
        <dbReference type="ChEBI" id="CHEBI:16335"/>
        <dbReference type="ChEBI" id="CHEBI:17596"/>
        <dbReference type="ChEBI" id="CHEBI:28938"/>
        <dbReference type="EC" id="3.5.4.4"/>
    </reaction>
    <physiologicalReaction direction="left-to-right" evidence="7">
        <dbReference type="Rhea" id="RHEA:24409"/>
    </physiologicalReaction>
</comment>